<evidence type="ECO:0000313" key="1">
    <source>
        <dbReference type="EMBL" id="ORB70561.1"/>
    </source>
</evidence>
<dbReference type="InterPro" id="IPR052336">
    <property type="entry name" value="MlaD_Phospholipid_Transporter"/>
</dbReference>
<dbReference type="PANTHER" id="PTHR33371">
    <property type="entry name" value="INTERMEMBRANE PHOSPHOLIPID TRANSPORT SYSTEM BINDING PROTEIN MLAD-RELATED"/>
    <property type="match status" value="1"/>
</dbReference>
<name>A0ABX3TBK8_9MYCO</name>
<feature type="non-terminal residue" evidence="1">
    <location>
        <position position="1"/>
    </location>
</feature>
<dbReference type="Proteomes" id="UP000192847">
    <property type="component" value="Unassembled WGS sequence"/>
</dbReference>
<gene>
    <name evidence="1" type="ORF">BST46_31410</name>
</gene>
<feature type="non-terminal residue" evidence="1">
    <location>
        <position position="77"/>
    </location>
</feature>
<protein>
    <submittedName>
        <fullName evidence="1">Mammalian cell entry protein</fullName>
    </submittedName>
</protein>
<sequence>RQGWHALVIMRLDANLKLPPNVTAEIGTTSLLGSLHIELAAPKEAAPQGKLHDGSLIPLSHAGAFPSTEQTLAALSL</sequence>
<evidence type="ECO:0000313" key="2">
    <source>
        <dbReference type="Proteomes" id="UP000192847"/>
    </source>
</evidence>
<dbReference type="EMBL" id="MVIL01001187">
    <property type="protein sequence ID" value="ORB70561.1"/>
    <property type="molecule type" value="Genomic_DNA"/>
</dbReference>
<proteinExistence type="predicted"/>
<organism evidence="1 2">
    <name type="scientific">Mycobacterium timonense</name>
    <dbReference type="NCBI Taxonomy" id="701043"/>
    <lineage>
        <taxon>Bacteria</taxon>
        <taxon>Bacillati</taxon>
        <taxon>Actinomycetota</taxon>
        <taxon>Actinomycetes</taxon>
        <taxon>Mycobacteriales</taxon>
        <taxon>Mycobacteriaceae</taxon>
        <taxon>Mycobacterium</taxon>
        <taxon>Mycobacterium avium complex (MAC)</taxon>
    </lineage>
</organism>
<comment type="caution">
    <text evidence="1">The sequence shown here is derived from an EMBL/GenBank/DDBJ whole genome shotgun (WGS) entry which is preliminary data.</text>
</comment>
<accession>A0ABX3TBK8</accession>
<reference evidence="1 2" key="1">
    <citation type="submission" date="2017-02" db="EMBL/GenBank/DDBJ databases">
        <title>The new phylogeny of genus Mycobacterium.</title>
        <authorList>
            <person name="Tortoli E."/>
            <person name="Trovato A."/>
            <person name="Cirillo D.M."/>
        </authorList>
    </citation>
    <scope>NUCLEOTIDE SEQUENCE [LARGE SCALE GENOMIC DNA]</scope>
    <source>
        <strain evidence="1 2">CCUG 56329</strain>
    </source>
</reference>
<keyword evidence="2" id="KW-1185">Reference proteome</keyword>
<dbReference type="PANTHER" id="PTHR33371:SF15">
    <property type="entry name" value="LIPOPROTEIN LPRN"/>
    <property type="match status" value="1"/>
</dbReference>